<feature type="domain" description="ABC transmembrane type-1" evidence="6">
    <location>
        <begin position="100"/>
        <end position="316"/>
    </location>
</feature>
<feature type="transmembrane region" description="Helical" evidence="5">
    <location>
        <begin position="140"/>
        <end position="160"/>
    </location>
</feature>
<dbReference type="PANTHER" id="PTHR43496">
    <property type="entry name" value="PROTEIN LPLB"/>
    <property type="match status" value="1"/>
</dbReference>
<proteinExistence type="inferred from homology"/>
<dbReference type="RefSeq" id="WP_078785508.1">
    <property type="nucleotide sequence ID" value="NZ_DAWAFM010000031.1"/>
</dbReference>
<evidence type="ECO:0000256" key="1">
    <source>
        <dbReference type="ARBA" id="ARBA00004141"/>
    </source>
</evidence>
<evidence type="ECO:0000256" key="5">
    <source>
        <dbReference type="RuleBase" id="RU363032"/>
    </source>
</evidence>
<keyword evidence="2 5" id="KW-0812">Transmembrane</keyword>
<dbReference type="STRING" id="745368.SAMN02745178_02710"/>
<keyword evidence="3 5" id="KW-1133">Transmembrane helix</keyword>
<keyword evidence="5" id="KW-0813">Transport</keyword>
<dbReference type="InterPro" id="IPR035906">
    <property type="entry name" value="MetI-like_sf"/>
</dbReference>
<dbReference type="GO" id="GO:0005886">
    <property type="term" value="C:plasma membrane"/>
    <property type="evidence" value="ECO:0007669"/>
    <property type="project" value="UniProtKB-SubCell"/>
</dbReference>
<dbReference type="Gene3D" id="1.10.3720.10">
    <property type="entry name" value="MetI-like"/>
    <property type="match status" value="1"/>
</dbReference>
<name>A0A1T4Y3R8_9FIRM</name>
<comment type="similarity">
    <text evidence="5">Belongs to the binding-protein-dependent transport system permease family.</text>
</comment>
<dbReference type="SUPFAM" id="SSF161098">
    <property type="entry name" value="MetI-like"/>
    <property type="match status" value="1"/>
</dbReference>
<evidence type="ECO:0000259" key="6">
    <source>
        <dbReference type="PROSITE" id="PS50928"/>
    </source>
</evidence>
<dbReference type="PANTHER" id="PTHR43496:SF1">
    <property type="entry name" value="POLYGALACTURONAN_RHAMNOGALACTURONAN TRANSPORT SYSTEM PERMEASE PROTEIN YTEP"/>
    <property type="match status" value="1"/>
</dbReference>
<dbReference type="GeneID" id="93339135"/>
<dbReference type="EMBL" id="FUYF01000032">
    <property type="protein sequence ID" value="SKA96390.1"/>
    <property type="molecule type" value="Genomic_DNA"/>
</dbReference>
<dbReference type="InterPro" id="IPR000515">
    <property type="entry name" value="MetI-like"/>
</dbReference>
<comment type="subcellular location">
    <subcellularLocation>
        <location evidence="5">Cell membrane</location>
        <topology evidence="5">Multi-pass membrane protein</topology>
    </subcellularLocation>
    <subcellularLocation>
        <location evidence="1">Membrane</location>
        <topology evidence="1">Multi-pass membrane protein</topology>
    </subcellularLocation>
</comment>
<dbReference type="GO" id="GO:0055085">
    <property type="term" value="P:transmembrane transport"/>
    <property type="evidence" value="ECO:0007669"/>
    <property type="project" value="InterPro"/>
</dbReference>
<dbReference type="AlphaFoldDB" id="A0A1T4Y3R8"/>
<evidence type="ECO:0000256" key="3">
    <source>
        <dbReference type="ARBA" id="ARBA00022989"/>
    </source>
</evidence>
<evidence type="ECO:0000313" key="7">
    <source>
        <dbReference type="EMBL" id="SKA96390.1"/>
    </source>
</evidence>
<keyword evidence="4 5" id="KW-0472">Membrane</keyword>
<dbReference type="OrthoDB" id="2637002at2"/>
<protein>
    <submittedName>
        <fullName evidence="7">Carbohydrate ABC transporter membrane protein 1, CUT1 family</fullName>
    </submittedName>
</protein>
<accession>A0A1T4Y3R8</accession>
<dbReference type="PROSITE" id="PS50928">
    <property type="entry name" value="ABC_TM1"/>
    <property type="match status" value="1"/>
</dbReference>
<evidence type="ECO:0000256" key="4">
    <source>
        <dbReference type="ARBA" id="ARBA00023136"/>
    </source>
</evidence>
<organism evidence="7 8">
    <name type="scientific">Gemmiger formicilis</name>
    <dbReference type="NCBI Taxonomy" id="745368"/>
    <lineage>
        <taxon>Bacteria</taxon>
        <taxon>Bacillati</taxon>
        <taxon>Bacillota</taxon>
        <taxon>Clostridia</taxon>
        <taxon>Eubacteriales</taxon>
        <taxon>Gemmiger</taxon>
    </lineage>
</organism>
<evidence type="ECO:0000256" key="2">
    <source>
        <dbReference type="ARBA" id="ARBA00022692"/>
    </source>
</evidence>
<dbReference type="Proteomes" id="UP000190286">
    <property type="component" value="Unassembled WGS sequence"/>
</dbReference>
<dbReference type="Pfam" id="PF00528">
    <property type="entry name" value="BPD_transp_1"/>
    <property type="match status" value="1"/>
</dbReference>
<feature type="transmembrane region" description="Helical" evidence="5">
    <location>
        <begin position="33"/>
        <end position="52"/>
    </location>
</feature>
<reference evidence="7 8" key="1">
    <citation type="submission" date="2017-02" db="EMBL/GenBank/DDBJ databases">
        <authorList>
            <person name="Peterson S.W."/>
        </authorList>
    </citation>
    <scope>NUCLEOTIDE SEQUENCE [LARGE SCALE GENOMIC DNA]</scope>
    <source>
        <strain evidence="7 8">ATCC 27749</strain>
    </source>
</reference>
<feature type="transmembrane region" description="Helical" evidence="5">
    <location>
        <begin position="104"/>
        <end position="128"/>
    </location>
</feature>
<gene>
    <name evidence="7" type="ORF">SAMN02745178_02710</name>
</gene>
<dbReference type="CDD" id="cd06261">
    <property type="entry name" value="TM_PBP2"/>
    <property type="match status" value="1"/>
</dbReference>
<keyword evidence="8" id="KW-1185">Reference proteome</keyword>
<sequence length="329" mass="36957">MAQTAAVKQSKANARAQKQLGHNTWRKAFMQHYWLYIMMLPALLYMIIFNYLPMTGLYMAFTDFSPFNGDTILESVFGSPFAGLKYFKKLFTGPDFWTLFRNTLSISLANLFFAFPAPIILALILNELRCKWFKRTAQTLVYIPHFVSIVIVAALTFQMFSTTDGAIYHVLTQIFGANAPDLLSDPKLFPTLIVGQNIWKETGYGTIIYLAALSSVDVQLYEAAKIDGAGRWQLMWHVTLPAIRGTIVLMLIMKVGQLLNTSYEQIFLMQNSMNRAASDVFDTYVYTKGITGGQYSLATATGLFKSTISMLMVVTANKIAKLFGESGLY</sequence>
<evidence type="ECO:0000313" key="8">
    <source>
        <dbReference type="Proteomes" id="UP000190286"/>
    </source>
</evidence>